<dbReference type="SUPFAM" id="SSF53474">
    <property type="entry name" value="alpha/beta-Hydrolases"/>
    <property type="match status" value="1"/>
</dbReference>
<accession>A0A223SAT3</accession>
<evidence type="ECO:0008006" key="7">
    <source>
        <dbReference type="Google" id="ProtNLM"/>
    </source>
</evidence>
<evidence type="ECO:0000256" key="4">
    <source>
        <dbReference type="SAM" id="MobiDB-lite"/>
    </source>
</evidence>
<evidence type="ECO:0000313" key="6">
    <source>
        <dbReference type="Proteomes" id="UP000215005"/>
    </source>
</evidence>
<keyword evidence="1" id="KW-0378">Hydrolase</keyword>
<dbReference type="Proteomes" id="UP000215005">
    <property type="component" value="Chromosome"/>
</dbReference>
<name>A0A223SAT3_9ACTN</name>
<organism evidence="5 6">
    <name type="scientific">Nocardiopsis gilva YIM 90087</name>
    <dbReference type="NCBI Taxonomy" id="1235441"/>
    <lineage>
        <taxon>Bacteria</taxon>
        <taxon>Bacillati</taxon>
        <taxon>Actinomycetota</taxon>
        <taxon>Actinomycetes</taxon>
        <taxon>Streptosporangiales</taxon>
        <taxon>Nocardiopsidaceae</taxon>
        <taxon>Nocardiopsis</taxon>
    </lineage>
</organism>
<dbReference type="AlphaFoldDB" id="A0A223SAT3"/>
<dbReference type="Gene3D" id="3.40.50.1820">
    <property type="entry name" value="alpha/beta hydrolase"/>
    <property type="match status" value="1"/>
</dbReference>
<dbReference type="GO" id="GO:0016042">
    <property type="term" value="P:lipid catabolic process"/>
    <property type="evidence" value="ECO:0007669"/>
    <property type="project" value="UniProtKB-KW"/>
</dbReference>
<dbReference type="KEGG" id="ngv:CDO52_22905"/>
<dbReference type="PANTHER" id="PTHR10272">
    <property type="entry name" value="PLATELET-ACTIVATING FACTOR ACETYLHYDROLASE"/>
    <property type="match status" value="1"/>
</dbReference>
<evidence type="ECO:0000256" key="3">
    <source>
        <dbReference type="ARBA" id="ARBA00023098"/>
    </source>
</evidence>
<dbReference type="PANTHER" id="PTHR10272:SF0">
    <property type="entry name" value="PLATELET-ACTIVATING FACTOR ACETYLHYDROLASE"/>
    <property type="match status" value="1"/>
</dbReference>
<proteinExistence type="predicted"/>
<evidence type="ECO:0000256" key="2">
    <source>
        <dbReference type="ARBA" id="ARBA00022963"/>
    </source>
</evidence>
<keyword evidence="6" id="KW-1185">Reference proteome</keyword>
<dbReference type="Pfam" id="PF03403">
    <property type="entry name" value="PAF-AH_p_II"/>
    <property type="match status" value="2"/>
</dbReference>
<gene>
    <name evidence="5" type="ORF">CDO52_22905</name>
</gene>
<sequence length="395" mass="43540">MAEPVADSDAGFRFDLPEPSGPYSIGTTELHLVDEDRTDPWGAEADRELMTSVWYPAKRGPERERAAYMHQEVGDELFKRVELDPGTVDVQGTRTSAITDAPLDRSLGERPVVLYSPGFGSVRGLGTVHVQELASQGYVVVTMDHTGEAPVRFPDGHVDTDRVGDFSPEAIRTAVEARVADARFVLDRLEEIQGGDDSGIEGGEVPRGLEAGLDLENIGMFGHSMGGATSIHTMYEDERVDAGIDLDGTVTSRQDDGEFEKRFPVALEGLDRPFMFMGGSSVEEGGERAPHTHRTFDDWGDLWDNSPGWKLDINFPQARHMSFTDLQLTLPQLEDAGIVPEGTVRESLGDAPDRPRLLRSQNAYITAFFDEHLKHEPQPILDGESPEHPDARFID</sequence>
<dbReference type="EMBL" id="CP022753">
    <property type="protein sequence ID" value="ASU85257.1"/>
    <property type="molecule type" value="Genomic_DNA"/>
</dbReference>
<dbReference type="GO" id="GO:0003847">
    <property type="term" value="F:1-alkyl-2-acetylglycerophosphocholine esterase activity"/>
    <property type="evidence" value="ECO:0007669"/>
    <property type="project" value="TreeGrafter"/>
</dbReference>
<dbReference type="InterPro" id="IPR029058">
    <property type="entry name" value="AB_hydrolase_fold"/>
</dbReference>
<keyword evidence="2" id="KW-0442">Lipid degradation</keyword>
<feature type="region of interest" description="Disordered" evidence="4">
    <location>
        <begin position="1"/>
        <end position="20"/>
    </location>
</feature>
<reference evidence="5 6" key="1">
    <citation type="submission" date="2017-08" db="EMBL/GenBank/DDBJ databases">
        <title>The complete genome sequence of Nocardiopsis gilva YIM 90087.</title>
        <authorList>
            <person name="Yin M."/>
            <person name="Tang S."/>
        </authorList>
    </citation>
    <scope>NUCLEOTIDE SEQUENCE [LARGE SCALE GENOMIC DNA]</scope>
    <source>
        <strain evidence="5 6">YIM 90087</strain>
    </source>
</reference>
<evidence type="ECO:0000313" key="5">
    <source>
        <dbReference type="EMBL" id="ASU85257.1"/>
    </source>
</evidence>
<keyword evidence="3" id="KW-0443">Lipid metabolism</keyword>
<evidence type="ECO:0000256" key="1">
    <source>
        <dbReference type="ARBA" id="ARBA00022801"/>
    </source>
</evidence>
<protein>
    <recommendedName>
        <fullName evidence="7">Lipase</fullName>
    </recommendedName>
</protein>